<dbReference type="EMBL" id="MIJZ01000017">
    <property type="protein sequence ID" value="OEG08996.1"/>
    <property type="molecule type" value="Genomic_DNA"/>
</dbReference>
<gene>
    <name evidence="1" type="ORF">BCR21_15590</name>
</gene>
<name>A0A1E5G8G4_9ENTE</name>
<dbReference type="RefSeq" id="WP_069647456.1">
    <property type="nucleotide sequence ID" value="NZ_MIJZ01000017.1"/>
</dbReference>
<dbReference type="AlphaFoldDB" id="A0A1E5G8G4"/>
<accession>A0A1E5G8G4</accession>
<keyword evidence="2" id="KW-1185">Reference proteome</keyword>
<reference evidence="2" key="1">
    <citation type="submission" date="2016-09" db="EMBL/GenBank/DDBJ databases">
        <authorList>
            <person name="Gulvik C.A."/>
        </authorList>
    </citation>
    <scope>NUCLEOTIDE SEQUENCE [LARGE SCALE GENOMIC DNA]</scope>
    <source>
        <strain evidence="2">DSM 23328</strain>
    </source>
</reference>
<sequence>MNMTKKTIGYLFFVMIAFLLVFTGGQKAFAASVLTADTDLKGYDATITTKADGTNVLTTKKGEYLLDETATLYSSRTITINLNNTKPVNMGAINVKSTLEFRGNGELNVTTTEDTGISVGMHLRAFKMSKYGKGHVTATAAGTGLFVHNEIQMDGGTVEGFGANYGIYSENDIKPYHDAVLKGTSSEGIGIYAYRDIYAWKGATVIGEGKVAGARSIIAHIQAEDAGSSITGISTDINSPYSALHADKQMLRAYSGAVVREEYKKPTFEITDDIPVFVTDFTSVARNMKDMKNYTWVSEPDNVFLDAQGGLLGDLSKGTPKELKIIGSRQESKLCLNKNEVSQLKTNGKHEVIFSETPTRFVVPVTVKHWIYDTNIKEYVVYQESVHDMEIGSEFKVNDYIFDFSSVGGEGQLEKIDHSDFIVEKTGKDLVVNYYYDVEF</sequence>
<organism evidence="1 2">
    <name type="scientific">Enterococcus ureasiticus</name>
    <dbReference type="NCBI Taxonomy" id="903984"/>
    <lineage>
        <taxon>Bacteria</taxon>
        <taxon>Bacillati</taxon>
        <taxon>Bacillota</taxon>
        <taxon>Bacilli</taxon>
        <taxon>Lactobacillales</taxon>
        <taxon>Enterococcaceae</taxon>
        <taxon>Enterococcus</taxon>
    </lineage>
</organism>
<dbReference type="Proteomes" id="UP000094068">
    <property type="component" value="Unassembled WGS sequence"/>
</dbReference>
<dbReference type="OrthoDB" id="2174819at2"/>
<evidence type="ECO:0000313" key="2">
    <source>
        <dbReference type="Proteomes" id="UP000094068"/>
    </source>
</evidence>
<protein>
    <submittedName>
        <fullName evidence="1">Uncharacterized protein</fullName>
    </submittedName>
</protein>
<proteinExistence type="predicted"/>
<evidence type="ECO:0000313" key="1">
    <source>
        <dbReference type="EMBL" id="OEG08996.1"/>
    </source>
</evidence>
<comment type="caution">
    <text evidence="1">The sequence shown here is derived from an EMBL/GenBank/DDBJ whole genome shotgun (WGS) entry which is preliminary data.</text>
</comment>